<dbReference type="HOGENOM" id="CLU_2990616_0_0_4"/>
<dbReference type="AlphaFoldDB" id="W0V4I1"/>
<organism evidence="1 2">
    <name type="scientific">Janthinobacterium agaricidamnosum NBRC 102515 = DSM 9628</name>
    <dbReference type="NCBI Taxonomy" id="1349767"/>
    <lineage>
        <taxon>Bacteria</taxon>
        <taxon>Pseudomonadati</taxon>
        <taxon>Pseudomonadota</taxon>
        <taxon>Betaproteobacteria</taxon>
        <taxon>Burkholderiales</taxon>
        <taxon>Oxalobacteraceae</taxon>
        <taxon>Janthinobacterium</taxon>
    </lineage>
</organism>
<dbReference type="KEGG" id="jag:GJA_3114"/>
<sequence>MGGQTYRTCIRIPDRKVASSMKFFSGESILQTNITNNLIINFIAIKSIVISDANHRG</sequence>
<evidence type="ECO:0000313" key="2">
    <source>
        <dbReference type="Proteomes" id="UP000027604"/>
    </source>
</evidence>
<dbReference type="Proteomes" id="UP000027604">
    <property type="component" value="Chromosome I"/>
</dbReference>
<protein>
    <submittedName>
        <fullName evidence="1">Uncharacterized protein</fullName>
    </submittedName>
</protein>
<evidence type="ECO:0000313" key="1">
    <source>
        <dbReference type="EMBL" id="CDG83739.1"/>
    </source>
</evidence>
<proteinExistence type="predicted"/>
<dbReference type="STRING" id="1349767.GJA_3114"/>
<reference evidence="1 2" key="1">
    <citation type="journal article" date="2015" name="Genome Announc.">
        <title>Genome Sequence of Mushroom Soft-Rot Pathogen Janthinobacterium agaricidamnosum.</title>
        <authorList>
            <person name="Graupner K."/>
            <person name="Lackner G."/>
            <person name="Hertweck C."/>
        </authorList>
    </citation>
    <scope>NUCLEOTIDE SEQUENCE [LARGE SCALE GENOMIC DNA]</scope>
    <source>
        <strain evidence="2">NBRC 102515 / DSM 9628</strain>
    </source>
</reference>
<keyword evidence="2" id="KW-1185">Reference proteome</keyword>
<accession>W0V4I1</accession>
<gene>
    <name evidence="1" type="ORF">GJA_3114</name>
</gene>
<dbReference type="EMBL" id="HG322949">
    <property type="protein sequence ID" value="CDG83739.1"/>
    <property type="molecule type" value="Genomic_DNA"/>
</dbReference>
<name>W0V4I1_9BURK</name>